<comment type="caution">
    <text evidence="1">The sequence shown here is derived from an EMBL/GenBank/DDBJ whole genome shotgun (WGS) entry which is preliminary data.</text>
</comment>
<evidence type="ECO:0000313" key="1">
    <source>
        <dbReference type="EMBL" id="GEO10457.1"/>
    </source>
</evidence>
<evidence type="ECO:0000313" key="2">
    <source>
        <dbReference type="Proteomes" id="UP000321513"/>
    </source>
</evidence>
<dbReference type="OrthoDB" id="1100436at2"/>
<reference evidence="1 2" key="1">
    <citation type="submission" date="2019-07" db="EMBL/GenBank/DDBJ databases">
        <title>Whole genome shotgun sequence of Segetibacter aerophilus NBRC 106135.</title>
        <authorList>
            <person name="Hosoyama A."/>
            <person name="Uohara A."/>
            <person name="Ohji S."/>
            <person name="Ichikawa N."/>
        </authorList>
    </citation>
    <scope>NUCLEOTIDE SEQUENCE [LARGE SCALE GENOMIC DNA]</scope>
    <source>
        <strain evidence="1 2">NBRC 106135</strain>
    </source>
</reference>
<dbReference type="EMBL" id="BJYT01000011">
    <property type="protein sequence ID" value="GEO10457.1"/>
    <property type="molecule type" value="Genomic_DNA"/>
</dbReference>
<keyword evidence="2" id="KW-1185">Reference proteome</keyword>
<dbReference type="AlphaFoldDB" id="A0A512BF47"/>
<dbReference type="Gene3D" id="3.40.50.2000">
    <property type="entry name" value="Glycogen Phosphorylase B"/>
    <property type="match status" value="1"/>
</dbReference>
<sequence length="373" mass="41771">MKVVFICGSLCFGADGVGDYTRRLGIELIQKGHQASIIALHDQDAIEEINEFQRVGETGIRCLRIPYKTSDKKRFLSAKEFLNAENPDHVSLQYVPFAFHLKGLPFNLASELVKVGKGKKWQIMFHELWVGTEDGHFLKMKIFAFLQKYIIKRMLEVISPSVIHTHLPIYKHQLNKLGWNASDLSLFSNIELKRLKEAQQGNILRACFFSQIGTSNEIINFLSTISKEIIAKKLKFEILLIGGSEEKMKAFKQSIEFLLPADTTIKHTGFLSAEDVSIHLQKCQFGITPIPRHALGKSGSVAAFISHSLPVAAPNTDKRYLNSVMSFLDPSLQSSVILSPNLSSLEKAKQATAIAKKEINVSKIASKFLSDLK</sequence>
<protein>
    <submittedName>
        <fullName evidence="1">Glycosyl transferase family 1</fullName>
    </submittedName>
</protein>
<keyword evidence="1" id="KW-0808">Transferase</keyword>
<dbReference type="SUPFAM" id="SSF53756">
    <property type="entry name" value="UDP-Glycosyltransferase/glycogen phosphorylase"/>
    <property type="match status" value="1"/>
</dbReference>
<organism evidence="1 2">
    <name type="scientific">Segetibacter aerophilus</name>
    <dbReference type="NCBI Taxonomy" id="670293"/>
    <lineage>
        <taxon>Bacteria</taxon>
        <taxon>Pseudomonadati</taxon>
        <taxon>Bacteroidota</taxon>
        <taxon>Chitinophagia</taxon>
        <taxon>Chitinophagales</taxon>
        <taxon>Chitinophagaceae</taxon>
        <taxon>Segetibacter</taxon>
    </lineage>
</organism>
<proteinExistence type="predicted"/>
<accession>A0A512BF47</accession>
<dbReference type="RefSeq" id="WP_147204573.1">
    <property type="nucleotide sequence ID" value="NZ_BJYT01000011.1"/>
</dbReference>
<name>A0A512BF47_9BACT</name>
<dbReference type="GO" id="GO:0016740">
    <property type="term" value="F:transferase activity"/>
    <property type="evidence" value="ECO:0007669"/>
    <property type="project" value="UniProtKB-KW"/>
</dbReference>
<dbReference type="Proteomes" id="UP000321513">
    <property type="component" value="Unassembled WGS sequence"/>
</dbReference>
<gene>
    <name evidence="1" type="ORF">SAE01_29530</name>
</gene>